<dbReference type="InterPro" id="IPR003770">
    <property type="entry name" value="MLTG-like"/>
</dbReference>
<feature type="compositionally biased region" description="Low complexity" evidence="8">
    <location>
        <begin position="148"/>
        <end position="176"/>
    </location>
</feature>
<dbReference type="PANTHER" id="PTHR30518:SF2">
    <property type="entry name" value="ENDOLYTIC MUREIN TRANSGLYCOSYLASE"/>
    <property type="match status" value="1"/>
</dbReference>
<feature type="compositionally biased region" description="Low complexity" evidence="8">
    <location>
        <begin position="52"/>
        <end position="72"/>
    </location>
</feature>
<dbReference type="Gene3D" id="3.30.1490.480">
    <property type="entry name" value="Endolytic murein transglycosylase"/>
    <property type="match status" value="1"/>
</dbReference>
<evidence type="ECO:0000256" key="6">
    <source>
        <dbReference type="ARBA" id="ARBA00023316"/>
    </source>
</evidence>
<dbReference type="Pfam" id="PF02618">
    <property type="entry name" value="YceG"/>
    <property type="match status" value="1"/>
</dbReference>
<keyword evidence="1 7" id="KW-1003">Cell membrane</keyword>
<dbReference type="PANTHER" id="PTHR30518">
    <property type="entry name" value="ENDOLYTIC MUREIN TRANSGLYCOSYLASE"/>
    <property type="match status" value="1"/>
</dbReference>
<comment type="subcellular location">
    <subcellularLocation>
        <location evidence="7">Cell membrane</location>
        <topology evidence="7">Single-pass membrane protein</topology>
    </subcellularLocation>
</comment>
<evidence type="ECO:0000313" key="9">
    <source>
        <dbReference type="EMBL" id="SEB76008.1"/>
    </source>
</evidence>
<dbReference type="NCBIfam" id="TIGR00247">
    <property type="entry name" value="endolytic transglycosylase MltG"/>
    <property type="match status" value="1"/>
</dbReference>
<name>A0A1H4LZJ0_9MICO</name>
<organism evidence="9 10">
    <name type="scientific">Microbacterium hydrocarbonoxydans</name>
    <dbReference type="NCBI Taxonomy" id="273678"/>
    <lineage>
        <taxon>Bacteria</taxon>
        <taxon>Bacillati</taxon>
        <taxon>Actinomycetota</taxon>
        <taxon>Actinomycetes</taxon>
        <taxon>Micrococcales</taxon>
        <taxon>Microbacteriaceae</taxon>
        <taxon>Microbacterium</taxon>
    </lineage>
</organism>
<feature type="compositionally biased region" description="Low complexity" evidence="8">
    <location>
        <begin position="80"/>
        <end position="96"/>
    </location>
</feature>
<evidence type="ECO:0000256" key="7">
    <source>
        <dbReference type="HAMAP-Rule" id="MF_02065"/>
    </source>
</evidence>
<evidence type="ECO:0000313" key="10">
    <source>
        <dbReference type="Proteomes" id="UP000183750"/>
    </source>
</evidence>
<dbReference type="EC" id="4.2.2.29" evidence="7"/>
<dbReference type="GO" id="GO:0071555">
    <property type="term" value="P:cell wall organization"/>
    <property type="evidence" value="ECO:0007669"/>
    <property type="project" value="UniProtKB-KW"/>
</dbReference>
<protein>
    <recommendedName>
        <fullName evidence="7">Endolytic murein transglycosylase</fullName>
        <ecNumber evidence="7">4.2.2.29</ecNumber>
    </recommendedName>
    <alternativeName>
        <fullName evidence="7">Peptidoglycan lytic transglycosylase</fullName>
    </alternativeName>
    <alternativeName>
        <fullName evidence="7">Peptidoglycan polymerization terminase</fullName>
    </alternativeName>
</protein>
<dbReference type="Gene3D" id="3.30.160.60">
    <property type="entry name" value="Classic Zinc Finger"/>
    <property type="match status" value="1"/>
</dbReference>
<feature type="region of interest" description="Disordered" evidence="8">
    <location>
        <begin position="1"/>
        <end position="188"/>
    </location>
</feature>
<comment type="function">
    <text evidence="7">Functions as a peptidoglycan terminase that cleaves nascent peptidoglycan strands endolytically to terminate their elongation.</text>
</comment>
<feature type="compositionally biased region" description="Basic and acidic residues" evidence="8">
    <location>
        <begin position="1"/>
        <end position="19"/>
    </location>
</feature>
<feature type="compositionally biased region" description="Polar residues" evidence="8">
    <location>
        <begin position="98"/>
        <end position="119"/>
    </location>
</feature>
<proteinExistence type="inferred from homology"/>
<evidence type="ECO:0000256" key="5">
    <source>
        <dbReference type="ARBA" id="ARBA00023239"/>
    </source>
</evidence>
<keyword evidence="4 7" id="KW-0472">Membrane</keyword>
<dbReference type="AlphaFoldDB" id="A0A1H4LZJ0"/>
<evidence type="ECO:0000256" key="3">
    <source>
        <dbReference type="ARBA" id="ARBA00022989"/>
    </source>
</evidence>
<comment type="similarity">
    <text evidence="7">Belongs to the transglycosylase MltG family.</text>
</comment>
<keyword evidence="3 7" id="KW-1133">Transmembrane helix</keyword>
<evidence type="ECO:0000256" key="1">
    <source>
        <dbReference type="ARBA" id="ARBA00022475"/>
    </source>
</evidence>
<dbReference type="GO" id="GO:0009252">
    <property type="term" value="P:peptidoglycan biosynthetic process"/>
    <property type="evidence" value="ECO:0007669"/>
    <property type="project" value="UniProtKB-UniRule"/>
</dbReference>
<evidence type="ECO:0000256" key="8">
    <source>
        <dbReference type="SAM" id="MobiDB-lite"/>
    </source>
</evidence>
<dbReference type="GO" id="GO:0008932">
    <property type="term" value="F:lytic endotransglycosylase activity"/>
    <property type="evidence" value="ECO:0007669"/>
    <property type="project" value="UniProtKB-UniRule"/>
</dbReference>
<evidence type="ECO:0000256" key="4">
    <source>
        <dbReference type="ARBA" id="ARBA00023136"/>
    </source>
</evidence>
<keyword evidence="5 7" id="KW-0456">Lyase</keyword>
<dbReference type="EMBL" id="FNSQ01000005">
    <property type="protein sequence ID" value="SEB76008.1"/>
    <property type="molecule type" value="Genomic_DNA"/>
</dbReference>
<comment type="catalytic activity">
    <reaction evidence="7">
        <text>a peptidoglycan chain = a peptidoglycan chain with N-acetyl-1,6-anhydromuramyl-[peptide] at the reducing end + a peptidoglycan chain with N-acetylglucosamine at the non-reducing end.</text>
        <dbReference type="EC" id="4.2.2.29"/>
    </reaction>
</comment>
<keyword evidence="6 7" id="KW-0961">Cell wall biogenesis/degradation</keyword>
<keyword evidence="10" id="KW-1185">Reference proteome</keyword>
<sequence>MPERESASPQHDPDARLGDLFENLPDPTHQLPTVDNTPPPPGSRRAAREAARSANTPAAGSAAVSDPAASPGPETPGPATPGAATPGSVTTPGVTPDAQVSSESPSPSDRTPVDRSTASDVAPGEPEDLSTRALPVADRAGSLRTTESAADSAQAASAASDAATGGTTAAAHTTSQPPAGGGLEDLFQTHSDDDAAHSAPAKKKRRTGCLVALIIVLAVIGGLAAGGVWVWNTYGDKISDALGWGEPADWEPGVATGEVLVTINEGDTGSPVSTALHEAGVTRTEEVFYDYLVKENIAVTFYPGIYRLQEKMTAEAALEALQNPANKLENSASIGEGATIESSLPGMAESLGMPLEELQAAVDADPSTYGVEASTLEGWLFPAVYTFDPGVTAEQVIQRMVDRTRESLDAAGVPAADAQRILTIASIIQREGRTDDFPKVSRVIQNRLDIDMKLQMDSTAQYGYGSLHEGVVSSSAEALEDPNEWNTYVHTGLPITPIASPSDAAIDAAMHPADGPWLYFVTINLATGETQFSETYEEHLQGVERWEQWCQENPDGGCSAG</sequence>
<feature type="transmembrane region" description="Helical" evidence="7">
    <location>
        <begin position="210"/>
        <end position="231"/>
    </location>
</feature>
<dbReference type="Proteomes" id="UP000183750">
    <property type="component" value="Unassembled WGS sequence"/>
</dbReference>
<dbReference type="HAMAP" id="MF_02065">
    <property type="entry name" value="MltG"/>
    <property type="match status" value="1"/>
</dbReference>
<evidence type="ECO:0000256" key="2">
    <source>
        <dbReference type="ARBA" id="ARBA00022692"/>
    </source>
</evidence>
<dbReference type="RefSeq" id="WP_082724520.1">
    <property type="nucleotide sequence ID" value="NZ_FNSQ01000005.1"/>
</dbReference>
<keyword evidence="2 7" id="KW-0812">Transmembrane</keyword>
<gene>
    <name evidence="7" type="primary">mltG</name>
    <name evidence="9" type="ORF">SAMN04489807_1963</name>
</gene>
<reference evidence="10" key="1">
    <citation type="submission" date="2016-10" db="EMBL/GenBank/DDBJ databases">
        <authorList>
            <person name="Varghese N."/>
            <person name="Submissions S."/>
        </authorList>
    </citation>
    <scope>NUCLEOTIDE SEQUENCE [LARGE SCALE GENOMIC DNA]</scope>
    <source>
        <strain evidence="10">DSM 16089</strain>
    </source>
</reference>
<dbReference type="GO" id="GO:0005886">
    <property type="term" value="C:plasma membrane"/>
    <property type="evidence" value="ECO:0007669"/>
    <property type="project" value="UniProtKB-SubCell"/>
</dbReference>
<feature type="site" description="Important for catalytic activity" evidence="7">
    <location>
        <position position="431"/>
    </location>
</feature>
<accession>A0A1H4LZJ0</accession>